<dbReference type="SUPFAM" id="SSF53335">
    <property type="entry name" value="S-adenosyl-L-methionine-dependent methyltransferases"/>
    <property type="match status" value="1"/>
</dbReference>
<reference evidence="2 3" key="1">
    <citation type="journal article" date="2013" name="Nature">
        <title>Insights into bilaterian evolution from three spiralian genomes.</title>
        <authorList>
            <person name="Simakov O."/>
            <person name="Marletaz F."/>
            <person name="Cho S.J."/>
            <person name="Edsinger-Gonzales E."/>
            <person name="Havlak P."/>
            <person name="Hellsten U."/>
            <person name="Kuo D.H."/>
            <person name="Larsson T."/>
            <person name="Lv J."/>
            <person name="Arendt D."/>
            <person name="Savage R."/>
            <person name="Osoegawa K."/>
            <person name="de Jong P."/>
            <person name="Grimwood J."/>
            <person name="Chapman J.A."/>
            <person name="Shapiro H."/>
            <person name="Aerts A."/>
            <person name="Otillar R.P."/>
            <person name="Terry A.Y."/>
            <person name="Boore J.L."/>
            <person name="Grigoriev I.V."/>
            <person name="Lindberg D.R."/>
            <person name="Seaver E.C."/>
            <person name="Weisblat D.A."/>
            <person name="Putnam N.H."/>
            <person name="Rokhsar D.S."/>
        </authorList>
    </citation>
    <scope>NUCLEOTIDE SEQUENCE [LARGE SCALE GENOMIC DNA]</scope>
</reference>
<dbReference type="OMA" id="VYKRLIC"/>
<dbReference type="KEGG" id="lgi:LOTGIDRAFT_158374"/>
<dbReference type="HOGENOM" id="CLU_1572402_0_0_1"/>
<feature type="domain" description="Methyltransferase" evidence="1">
    <location>
        <begin position="71"/>
        <end position="160"/>
    </location>
</feature>
<dbReference type="Proteomes" id="UP000030746">
    <property type="component" value="Unassembled WGS sequence"/>
</dbReference>
<dbReference type="GeneID" id="20237697"/>
<evidence type="ECO:0000259" key="1">
    <source>
        <dbReference type="Pfam" id="PF13649"/>
    </source>
</evidence>
<dbReference type="InterPro" id="IPR029063">
    <property type="entry name" value="SAM-dependent_MTases_sf"/>
</dbReference>
<dbReference type="InterPro" id="IPR041698">
    <property type="entry name" value="Methyltransf_25"/>
</dbReference>
<gene>
    <name evidence="2" type="ORF">LOTGIDRAFT_158374</name>
</gene>
<dbReference type="OrthoDB" id="2019266at2759"/>
<name>V4CBP2_LOTGI</name>
<organism evidence="2 3">
    <name type="scientific">Lottia gigantea</name>
    <name type="common">Giant owl limpet</name>
    <dbReference type="NCBI Taxonomy" id="225164"/>
    <lineage>
        <taxon>Eukaryota</taxon>
        <taxon>Metazoa</taxon>
        <taxon>Spiralia</taxon>
        <taxon>Lophotrochozoa</taxon>
        <taxon>Mollusca</taxon>
        <taxon>Gastropoda</taxon>
        <taxon>Patellogastropoda</taxon>
        <taxon>Lottioidea</taxon>
        <taxon>Lottiidae</taxon>
        <taxon>Lottia</taxon>
    </lineage>
</organism>
<dbReference type="AlphaFoldDB" id="V4CBP2"/>
<evidence type="ECO:0000313" key="2">
    <source>
        <dbReference type="EMBL" id="ESO99294.1"/>
    </source>
</evidence>
<proteinExistence type="predicted"/>
<keyword evidence="3" id="KW-1185">Reference proteome</keyword>
<dbReference type="Gene3D" id="3.40.50.150">
    <property type="entry name" value="Vaccinia Virus protein VP39"/>
    <property type="match status" value="1"/>
</dbReference>
<accession>V4CBP2</accession>
<dbReference type="EMBL" id="KB201037">
    <property type="protein sequence ID" value="ESO99294.1"/>
    <property type="molecule type" value="Genomic_DNA"/>
</dbReference>
<dbReference type="RefSeq" id="XP_009049785.1">
    <property type="nucleotide sequence ID" value="XM_009051537.1"/>
</dbReference>
<sequence length="170" mass="18876">MGDSSTDSFSLKTAFEERKQMKRDELVAVFDQWAKDGKYEKDMSFIGNKGVDIVTRAASDHFSTNKDVVSVIDIAAGTGLASQALLKLGFSIIDGIDPSQGMKDEAMKKNIYRDYVVDFVDGHKTVLETDKYDCSVVSGGFSQSLMPCNALYEITRIVKPEFFNEVELCI</sequence>
<dbReference type="CTD" id="20237697"/>
<dbReference type="Pfam" id="PF13649">
    <property type="entry name" value="Methyltransf_25"/>
    <property type="match status" value="1"/>
</dbReference>
<protein>
    <recommendedName>
        <fullName evidence="1">Methyltransferase domain-containing protein</fullName>
    </recommendedName>
</protein>
<dbReference type="STRING" id="225164.V4CBP2"/>
<evidence type="ECO:0000313" key="3">
    <source>
        <dbReference type="Proteomes" id="UP000030746"/>
    </source>
</evidence>